<dbReference type="InterPro" id="IPR038266">
    <property type="entry name" value="NapC/NirT_cytc_sf"/>
</dbReference>
<sequence length="166" mass="18376">MSKIIDKIKKYPSTFAALLLIVSFGVVIGHGLFTFVYAKGFSYMSDDPLACKNCHVMNQVYENWMKGGHQQVATCNDCHVPHDFIGKWMMKAESGLHHGYAVTFKENPVSFTATPKSKKIVQDNCIRCHGDYAAFSVDATQKAGSSISEPLSCISCHRQAGHAHNF</sequence>
<evidence type="ECO:0000313" key="17">
    <source>
        <dbReference type="EMBL" id="QOQ87516.1"/>
    </source>
</evidence>
<dbReference type="GO" id="GO:0009061">
    <property type="term" value="P:anaerobic respiration"/>
    <property type="evidence" value="ECO:0007669"/>
    <property type="project" value="TreeGrafter"/>
</dbReference>
<name>A0A7M1LI18_9BACT</name>
<dbReference type="PANTHER" id="PTHR30333:SF1">
    <property type="entry name" value="CYTOCHROME C-TYPE PROTEIN NAPC"/>
    <property type="match status" value="1"/>
</dbReference>
<dbReference type="InterPro" id="IPR017571">
    <property type="entry name" value="NrfH"/>
</dbReference>
<evidence type="ECO:0000256" key="7">
    <source>
        <dbReference type="ARBA" id="ARBA00022723"/>
    </source>
</evidence>
<feature type="binding site" description="axial binding residue" evidence="14">
    <location>
        <position position="162"/>
    </location>
    <ligand>
        <name>heme</name>
        <dbReference type="ChEBI" id="CHEBI:30413"/>
        <label>2</label>
    </ligand>
    <ligandPart>
        <name>Fe</name>
        <dbReference type="ChEBI" id="CHEBI:18248"/>
    </ligandPart>
</feature>
<feature type="binding site" description="axial binding residue" evidence="14">
    <location>
        <position position="57"/>
    </location>
    <ligand>
        <name>heme</name>
        <dbReference type="ChEBI" id="CHEBI:30413"/>
        <label>1</label>
    </ligand>
    <ligandPart>
        <name>Fe</name>
        <dbReference type="ChEBI" id="CHEBI:18248"/>
    </ligandPart>
</feature>
<feature type="binding site" description="axial binding residue" evidence="14">
    <location>
        <position position="157"/>
    </location>
    <ligand>
        <name>heme</name>
        <dbReference type="ChEBI" id="CHEBI:30413"/>
        <label>4</label>
    </ligand>
    <ligandPart>
        <name>Fe</name>
        <dbReference type="ChEBI" id="CHEBI:18248"/>
    </ligandPart>
</feature>
<feature type="binding site" description="axial binding residue" evidence="14">
    <location>
        <position position="129"/>
    </location>
    <ligand>
        <name>heme</name>
        <dbReference type="ChEBI" id="CHEBI:30413"/>
        <label>3</label>
    </ligand>
    <ligandPart>
        <name>Fe</name>
        <dbReference type="ChEBI" id="CHEBI:18248"/>
    </ligandPart>
</feature>
<evidence type="ECO:0000256" key="13">
    <source>
        <dbReference type="PIRSR" id="PIRSR000013-1"/>
    </source>
</evidence>
<dbReference type="RefSeq" id="WP_051487260.1">
    <property type="nucleotide sequence ID" value="NZ_CP053842.1"/>
</dbReference>
<feature type="binding site" description="covalent" evidence="13">
    <location>
        <position position="156"/>
    </location>
    <ligand>
        <name>heme</name>
        <dbReference type="ChEBI" id="CHEBI:30413"/>
        <label>4</label>
    </ligand>
</feature>
<evidence type="ECO:0000259" key="16">
    <source>
        <dbReference type="Pfam" id="PF03264"/>
    </source>
</evidence>
<feature type="binding site" description="covalent" evidence="13">
    <location>
        <position position="75"/>
    </location>
    <ligand>
        <name>heme</name>
        <dbReference type="ChEBI" id="CHEBI:30413"/>
        <label>2</label>
    </ligand>
</feature>
<keyword evidence="18" id="KW-1185">Reference proteome</keyword>
<comment type="similarity">
    <text evidence="2">Belongs to the NapC/NirT/NrfH family.</text>
</comment>
<keyword evidence="4" id="KW-1003">Cell membrane</keyword>
<feature type="binding site" description="covalent" evidence="13">
    <location>
        <position position="128"/>
    </location>
    <ligand>
        <name>heme</name>
        <dbReference type="ChEBI" id="CHEBI:30413"/>
        <label>3</label>
    </ligand>
</feature>
<dbReference type="GO" id="GO:0005886">
    <property type="term" value="C:plasma membrane"/>
    <property type="evidence" value="ECO:0007669"/>
    <property type="project" value="UniProtKB-SubCell"/>
</dbReference>
<comment type="cofactor">
    <cofactor evidence="13">
        <name>heme</name>
        <dbReference type="ChEBI" id="CHEBI:30413"/>
    </cofactor>
    <text evidence="13">Binds 4 heme groups per subunit.</text>
</comment>
<dbReference type="EMBL" id="CP063078">
    <property type="protein sequence ID" value="QOQ87516.1"/>
    <property type="molecule type" value="Genomic_DNA"/>
</dbReference>
<proteinExistence type="inferred from homology"/>
<dbReference type="GO" id="GO:0016491">
    <property type="term" value="F:oxidoreductase activity"/>
    <property type="evidence" value="ECO:0007669"/>
    <property type="project" value="UniProtKB-KW"/>
</dbReference>
<feature type="binding site" description="covalent" evidence="13">
    <location>
        <position position="78"/>
    </location>
    <ligand>
        <name>heme</name>
        <dbReference type="ChEBI" id="CHEBI:30413"/>
        <label>2</label>
    </ligand>
</feature>
<evidence type="ECO:0000256" key="4">
    <source>
        <dbReference type="ARBA" id="ARBA00022475"/>
    </source>
</evidence>
<keyword evidence="11 15" id="KW-0472">Membrane</keyword>
<keyword evidence="6 15" id="KW-0812">Transmembrane</keyword>
<dbReference type="NCBIfam" id="TIGR03153">
    <property type="entry name" value="cytochr_NrfH"/>
    <property type="match status" value="1"/>
</dbReference>
<feature type="binding site" description="covalent" evidence="13">
    <location>
        <position position="125"/>
    </location>
    <ligand>
        <name>heme</name>
        <dbReference type="ChEBI" id="CHEBI:30413"/>
        <label>3</label>
    </ligand>
</feature>
<evidence type="ECO:0000313" key="18">
    <source>
        <dbReference type="Proteomes" id="UP000594749"/>
    </source>
</evidence>
<dbReference type="GO" id="GO:0046872">
    <property type="term" value="F:metal ion binding"/>
    <property type="evidence" value="ECO:0007669"/>
    <property type="project" value="UniProtKB-KW"/>
</dbReference>
<evidence type="ECO:0000256" key="9">
    <source>
        <dbReference type="ARBA" id="ARBA00022989"/>
    </source>
</evidence>
<dbReference type="GO" id="GO:0019333">
    <property type="term" value="P:denitrification pathway"/>
    <property type="evidence" value="ECO:0007669"/>
    <property type="project" value="InterPro"/>
</dbReference>
<reference evidence="17 18" key="1">
    <citation type="submission" date="2020-10" db="EMBL/GenBank/DDBJ databases">
        <title>Campylobacter and Helicobacter PacBio genomes.</title>
        <authorList>
            <person name="Lane C."/>
        </authorList>
    </citation>
    <scope>NUCLEOTIDE SEQUENCE [LARGE SCALE GENOMIC DNA]</scope>
    <source>
        <strain evidence="17 18">2016D-0077</strain>
    </source>
</reference>
<dbReference type="PANTHER" id="PTHR30333">
    <property type="entry name" value="CYTOCHROME C-TYPE PROTEIN"/>
    <property type="match status" value="1"/>
</dbReference>
<accession>A0A7M1LI18</accession>
<feature type="binding site" evidence="13">
    <location>
        <position position="76"/>
    </location>
    <ligand>
        <name>a menaquinol</name>
        <dbReference type="ChEBI" id="CHEBI:18151"/>
    </ligand>
</feature>
<comment type="subcellular location">
    <subcellularLocation>
        <location evidence="1">Cell membrane</location>
        <topology evidence="1">Single-pass membrane protein</topology>
    </subcellularLocation>
</comment>
<feature type="binding site" description="covalent" evidence="13">
    <location>
        <position position="153"/>
    </location>
    <ligand>
        <name>heme</name>
        <dbReference type="ChEBI" id="CHEBI:30413"/>
        <label>4</label>
    </ligand>
</feature>
<evidence type="ECO:0000256" key="5">
    <source>
        <dbReference type="ARBA" id="ARBA00022617"/>
    </source>
</evidence>
<dbReference type="Proteomes" id="UP000594749">
    <property type="component" value="Chromosome"/>
</dbReference>
<evidence type="ECO:0000256" key="10">
    <source>
        <dbReference type="ARBA" id="ARBA00023004"/>
    </source>
</evidence>
<dbReference type="GO" id="GO:0022900">
    <property type="term" value="P:electron transport chain"/>
    <property type="evidence" value="ECO:0007669"/>
    <property type="project" value="InterPro"/>
</dbReference>
<dbReference type="AlphaFoldDB" id="A0A7M1LI18"/>
<dbReference type="PIRSF" id="PIRSF000013">
    <property type="entry name" value="4_hem_cytochrm_NapC"/>
    <property type="match status" value="1"/>
</dbReference>
<evidence type="ECO:0000256" key="8">
    <source>
        <dbReference type="ARBA" id="ARBA00022982"/>
    </source>
</evidence>
<dbReference type="InterPro" id="IPR051174">
    <property type="entry name" value="Cytochrome_c-type_ET"/>
</dbReference>
<keyword evidence="9 15" id="KW-1133">Transmembrane helix</keyword>
<keyword evidence="17" id="KW-0560">Oxidoreductase</keyword>
<evidence type="ECO:0000256" key="1">
    <source>
        <dbReference type="ARBA" id="ARBA00004162"/>
    </source>
</evidence>
<dbReference type="GO" id="GO:0020037">
    <property type="term" value="F:heme binding"/>
    <property type="evidence" value="ECO:0007669"/>
    <property type="project" value="InterPro"/>
</dbReference>
<dbReference type="Gene3D" id="1.10.3820.10">
    <property type="entry name" value="Di-heme elbow motif domain"/>
    <property type="match status" value="1"/>
</dbReference>
<gene>
    <name evidence="17" type="primary">nrfH</name>
    <name evidence="17" type="ORF">IMC76_01465</name>
</gene>
<comment type="PTM">
    <text evidence="12">Binds 4 heme groups per subunit.</text>
</comment>
<keyword evidence="7 12" id="KW-0479">Metal-binding</keyword>
<dbReference type="InterPro" id="IPR036280">
    <property type="entry name" value="Multihaem_cyt_sf"/>
</dbReference>
<evidence type="ECO:0000256" key="3">
    <source>
        <dbReference type="ARBA" id="ARBA00022448"/>
    </source>
</evidence>
<feature type="binding site" evidence="13">
    <location>
        <position position="87"/>
    </location>
    <ligand>
        <name>a menaquinol</name>
        <dbReference type="ChEBI" id="CHEBI:18151"/>
    </ligand>
</feature>
<evidence type="ECO:0000256" key="15">
    <source>
        <dbReference type="SAM" id="Phobius"/>
    </source>
</evidence>
<feature type="binding site" description="covalent" evidence="13">
    <location>
        <position position="54"/>
    </location>
    <ligand>
        <name>heme</name>
        <dbReference type="ChEBI" id="CHEBI:30413"/>
        <label>1</label>
    </ligand>
</feature>
<dbReference type="InterPro" id="IPR024717">
    <property type="entry name" value="NapC/NirT/NrfH"/>
</dbReference>
<feature type="domain" description="NapC/NirT cytochrome c N-terminal" evidence="16">
    <location>
        <begin position="14"/>
        <end position="163"/>
    </location>
</feature>
<feature type="transmembrane region" description="Helical" evidence="15">
    <location>
        <begin position="12"/>
        <end position="38"/>
    </location>
</feature>
<dbReference type="InterPro" id="IPR005126">
    <property type="entry name" value="NapC/NirT_cyt_c_N"/>
</dbReference>
<feature type="binding site" description="covalent" evidence="13">
    <location>
        <position position="51"/>
    </location>
    <ligand>
        <name>heme</name>
        <dbReference type="ChEBI" id="CHEBI:30413"/>
        <label>1</label>
    </ligand>
</feature>
<evidence type="ECO:0000256" key="2">
    <source>
        <dbReference type="ARBA" id="ARBA00007395"/>
    </source>
</evidence>
<keyword evidence="3 12" id="KW-0813">Transport</keyword>
<dbReference type="OrthoDB" id="9782159at2"/>
<keyword evidence="5 12" id="KW-0349">Heme</keyword>
<evidence type="ECO:0000256" key="11">
    <source>
        <dbReference type="ARBA" id="ARBA00023136"/>
    </source>
</evidence>
<keyword evidence="8 12" id="KW-0249">Electron transport</keyword>
<keyword evidence="10 12" id="KW-0408">Iron</keyword>
<dbReference type="Pfam" id="PF03264">
    <property type="entry name" value="Cytochrom_NNT"/>
    <property type="match status" value="1"/>
</dbReference>
<organism evidence="17 18">
    <name type="scientific">Campylobacter corcagiensis</name>
    <dbReference type="NCBI Taxonomy" id="1448857"/>
    <lineage>
        <taxon>Bacteria</taxon>
        <taxon>Pseudomonadati</taxon>
        <taxon>Campylobacterota</taxon>
        <taxon>Epsilonproteobacteria</taxon>
        <taxon>Campylobacterales</taxon>
        <taxon>Campylobacteraceae</taxon>
        <taxon>Campylobacter</taxon>
    </lineage>
</organism>
<evidence type="ECO:0000256" key="6">
    <source>
        <dbReference type="ARBA" id="ARBA00022692"/>
    </source>
</evidence>
<dbReference type="SUPFAM" id="SSF48695">
    <property type="entry name" value="Multiheme cytochromes"/>
    <property type="match status" value="1"/>
</dbReference>
<evidence type="ECO:0000256" key="12">
    <source>
        <dbReference type="PIRNR" id="PIRNR000013"/>
    </source>
</evidence>
<feature type="binding site" description="axial binding residue" evidence="14">
    <location>
        <position position="79"/>
    </location>
    <ligand>
        <name>heme</name>
        <dbReference type="ChEBI" id="CHEBI:30413"/>
        <label>2</label>
    </ligand>
    <ligandPart>
        <name>Fe</name>
        <dbReference type="ChEBI" id="CHEBI:18248"/>
    </ligandPart>
</feature>
<dbReference type="GO" id="GO:0009055">
    <property type="term" value="F:electron transfer activity"/>
    <property type="evidence" value="ECO:0007669"/>
    <property type="project" value="TreeGrafter"/>
</dbReference>
<protein>
    <recommendedName>
        <fullName evidence="12">Cytochrome c-type protein</fullName>
    </recommendedName>
</protein>
<evidence type="ECO:0000256" key="14">
    <source>
        <dbReference type="PIRSR" id="PIRSR000013-2"/>
    </source>
</evidence>